<evidence type="ECO:0000313" key="2">
    <source>
        <dbReference type="Proteomes" id="UP001292094"/>
    </source>
</evidence>
<sequence length="92" mass="10092">MVAGEMDGPTARTLVSSYTFTSLHLTHPLGHLETCHSPLRPLKVPSARPPLKRGGTNKTTILNVLPPYSLNVTLTRLLNVLPPYSLNVTQDY</sequence>
<reference evidence="1" key="1">
    <citation type="submission" date="2023-11" db="EMBL/GenBank/DDBJ databases">
        <title>Genome assemblies of two species of porcelain crab, Petrolisthes cinctipes and Petrolisthes manimaculis (Anomura: Porcellanidae).</title>
        <authorList>
            <person name="Angst P."/>
        </authorList>
    </citation>
    <scope>NUCLEOTIDE SEQUENCE</scope>
    <source>
        <strain evidence="1">PB745_02</strain>
        <tissue evidence="1">Gill</tissue>
    </source>
</reference>
<dbReference type="Proteomes" id="UP001292094">
    <property type="component" value="Unassembled WGS sequence"/>
</dbReference>
<comment type="caution">
    <text evidence="1">The sequence shown here is derived from an EMBL/GenBank/DDBJ whole genome shotgun (WGS) entry which is preliminary data.</text>
</comment>
<gene>
    <name evidence="1" type="ORF">Pmani_021381</name>
</gene>
<evidence type="ECO:0000313" key="1">
    <source>
        <dbReference type="EMBL" id="KAK4306832.1"/>
    </source>
</evidence>
<accession>A0AAE1PGT7</accession>
<name>A0AAE1PGT7_9EUCA</name>
<dbReference type="EMBL" id="JAWZYT010002084">
    <property type="protein sequence ID" value="KAK4306832.1"/>
    <property type="molecule type" value="Genomic_DNA"/>
</dbReference>
<protein>
    <submittedName>
        <fullName evidence="1">Uncharacterized protein</fullName>
    </submittedName>
</protein>
<organism evidence="1 2">
    <name type="scientific">Petrolisthes manimaculis</name>
    <dbReference type="NCBI Taxonomy" id="1843537"/>
    <lineage>
        <taxon>Eukaryota</taxon>
        <taxon>Metazoa</taxon>
        <taxon>Ecdysozoa</taxon>
        <taxon>Arthropoda</taxon>
        <taxon>Crustacea</taxon>
        <taxon>Multicrustacea</taxon>
        <taxon>Malacostraca</taxon>
        <taxon>Eumalacostraca</taxon>
        <taxon>Eucarida</taxon>
        <taxon>Decapoda</taxon>
        <taxon>Pleocyemata</taxon>
        <taxon>Anomura</taxon>
        <taxon>Galatheoidea</taxon>
        <taxon>Porcellanidae</taxon>
        <taxon>Petrolisthes</taxon>
    </lineage>
</organism>
<keyword evidence="2" id="KW-1185">Reference proteome</keyword>
<proteinExistence type="predicted"/>
<dbReference type="AlphaFoldDB" id="A0AAE1PGT7"/>